<feature type="domain" description="Sulfotransferase" evidence="3">
    <location>
        <begin position="135"/>
        <end position="222"/>
    </location>
</feature>
<keyword evidence="2" id="KW-0808">Transferase</keyword>
<dbReference type="PANTHER" id="PTHR11783">
    <property type="entry name" value="SULFOTRANSFERASE SULT"/>
    <property type="match status" value="1"/>
</dbReference>
<dbReference type="SUPFAM" id="SSF52540">
    <property type="entry name" value="P-loop containing nucleoside triphosphate hydrolases"/>
    <property type="match status" value="1"/>
</dbReference>
<protein>
    <recommendedName>
        <fullName evidence="3">Sulfotransferase domain-containing protein</fullName>
    </recommendedName>
</protein>
<dbReference type="GO" id="GO:0016740">
    <property type="term" value="F:transferase activity"/>
    <property type="evidence" value="ECO:0007669"/>
    <property type="project" value="UniProtKB-KW"/>
</dbReference>
<dbReference type="InterPro" id="IPR027417">
    <property type="entry name" value="P-loop_NTPase"/>
</dbReference>
<dbReference type="EMBL" id="JACVVK020000008">
    <property type="protein sequence ID" value="KAK7506055.1"/>
    <property type="molecule type" value="Genomic_DNA"/>
</dbReference>
<evidence type="ECO:0000313" key="4">
    <source>
        <dbReference type="EMBL" id="KAK7506055.1"/>
    </source>
</evidence>
<accession>A0ABD0M399</accession>
<evidence type="ECO:0000259" key="3">
    <source>
        <dbReference type="Pfam" id="PF00685"/>
    </source>
</evidence>
<reference evidence="4 5" key="1">
    <citation type="journal article" date="2023" name="Sci. Data">
        <title>Genome assembly of the Korean intertidal mud-creeper Batillaria attramentaria.</title>
        <authorList>
            <person name="Patra A.K."/>
            <person name="Ho P.T."/>
            <person name="Jun S."/>
            <person name="Lee S.J."/>
            <person name="Kim Y."/>
            <person name="Won Y.J."/>
        </authorList>
    </citation>
    <scope>NUCLEOTIDE SEQUENCE [LARGE SCALE GENOMIC DNA]</scope>
    <source>
        <strain evidence="4">Wonlab-2016</strain>
    </source>
</reference>
<feature type="domain" description="Sulfotransferase" evidence="3">
    <location>
        <begin position="45"/>
        <end position="133"/>
    </location>
</feature>
<keyword evidence="5" id="KW-1185">Reference proteome</keyword>
<evidence type="ECO:0000256" key="1">
    <source>
        <dbReference type="ARBA" id="ARBA00005771"/>
    </source>
</evidence>
<comment type="caution">
    <text evidence="4">The sequence shown here is derived from an EMBL/GenBank/DDBJ whole genome shotgun (WGS) entry which is preliminary data.</text>
</comment>
<dbReference type="AlphaFoldDB" id="A0ABD0M399"/>
<sequence>MARVKIADAGGDTMTFVKIPEMEQYFGVVMENMDAKGIRNLPIRDDDVILCSYPRSGCHWLWEQMRMIQTGKPEVDDLDKDAAMFENISHGEMDDAASPRVLNTHLWFTQFPAEVTTKKTKLVLLYRNPKDVFNRGSYSVYLKKWEQMMEQHPDHPIHLITFEDLKKNPIEELSKLSKFLGKDYDVSFLQAVSDACALDKMRSKKAAGRIWQERVADNQKFMQSFYRQ</sequence>
<feature type="non-terminal residue" evidence="4">
    <location>
        <position position="228"/>
    </location>
</feature>
<name>A0ABD0M399_9CAEN</name>
<dbReference type="Gene3D" id="3.40.50.300">
    <property type="entry name" value="P-loop containing nucleotide triphosphate hydrolases"/>
    <property type="match status" value="2"/>
</dbReference>
<dbReference type="InterPro" id="IPR000863">
    <property type="entry name" value="Sulfotransferase_dom"/>
</dbReference>
<dbReference type="Pfam" id="PF00685">
    <property type="entry name" value="Sulfotransfer_1"/>
    <property type="match status" value="2"/>
</dbReference>
<proteinExistence type="inferred from homology"/>
<gene>
    <name evidence="4" type="ORF">BaRGS_00002777</name>
</gene>
<evidence type="ECO:0000313" key="5">
    <source>
        <dbReference type="Proteomes" id="UP001519460"/>
    </source>
</evidence>
<dbReference type="Proteomes" id="UP001519460">
    <property type="component" value="Unassembled WGS sequence"/>
</dbReference>
<organism evidence="4 5">
    <name type="scientific">Batillaria attramentaria</name>
    <dbReference type="NCBI Taxonomy" id="370345"/>
    <lineage>
        <taxon>Eukaryota</taxon>
        <taxon>Metazoa</taxon>
        <taxon>Spiralia</taxon>
        <taxon>Lophotrochozoa</taxon>
        <taxon>Mollusca</taxon>
        <taxon>Gastropoda</taxon>
        <taxon>Caenogastropoda</taxon>
        <taxon>Sorbeoconcha</taxon>
        <taxon>Cerithioidea</taxon>
        <taxon>Batillariidae</taxon>
        <taxon>Batillaria</taxon>
    </lineage>
</organism>
<comment type="similarity">
    <text evidence="1">Belongs to the sulfotransferase 1 family.</text>
</comment>
<evidence type="ECO:0000256" key="2">
    <source>
        <dbReference type="ARBA" id="ARBA00022679"/>
    </source>
</evidence>